<sequence>MVGFTSRARGSQRAPLPVPIPGMPDVGDFLGLLGSGPSRASVSAIVRAAKEATPDLRVVGLKTYLGVDRLLPVLHRSDHAPFWKAGIPAVLWTDTAEFRNPNYHRGTDLPGTLDYGFMRRVAELLLALLASTSRAGT</sequence>
<dbReference type="Pfam" id="PF04389">
    <property type="entry name" value="Peptidase_M28"/>
    <property type="match status" value="1"/>
</dbReference>
<dbReference type="Proteomes" id="UP000075635">
    <property type="component" value="Unassembled WGS sequence"/>
</dbReference>
<evidence type="ECO:0000313" key="3">
    <source>
        <dbReference type="Proteomes" id="UP000075635"/>
    </source>
</evidence>
<dbReference type="Gene3D" id="3.40.630.10">
    <property type="entry name" value="Zn peptidases"/>
    <property type="match status" value="1"/>
</dbReference>
<evidence type="ECO:0000259" key="1">
    <source>
        <dbReference type="Pfam" id="PF04389"/>
    </source>
</evidence>
<dbReference type="SUPFAM" id="SSF53187">
    <property type="entry name" value="Zn-dependent exopeptidases"/>
    <property type="match status" value="1"/>
</dbReference>
<dbReference type="EMBL" id="JEMB01003569">
    <property type="protein sequence ID" value="KYF70665.1"/>
    <property type="molecule type" value="Genomic_DNA"/>
</dbReference>
<comment type="caution">
    <text evidence="2">The sequence shown here is derived from an EMBL/GenBank/DDBJ whole genome shotgun (WGS) entry which is preliminary data.</text>
</comment>
<evidence type="ECO:0000313" key="2">
    <source>
        <dbReference type="EMBL" id="KYF70665.1"/>
    </source>
</evidence>
<protein>
    <recommendedName>
        <fullName evidence="1">Peptidase M28 domain-containing protein</fullName>
    </recommendedName>
</protein>
<dbReference type="InterPro" id="IPR007484">
    <property type="entry name" value="Peptidase_M28"/>
</dbReference>
<proteinExistence type="predicted"/>
<name>A0A150QRM2_SORCE</name>
<reference evidence="2 3" key="1">
    <citation type="submission" date="2014-02" db="EMBL/GenBank/DDBJ databases">
        <title>The small core and large imbalanced accessory genome model reveals a collaborative survival strategy of Sorangium cellulosum strains in nature.</title>
        <authorList>
            <person name="Han K."/>
            <person name="Peng R."/>
            <person name="Blom J."/>
            <person name="Li Y.-Z."/>
        </authorList>
    </citation>
    <scope>NUCLEOTIDE SEQUENCE [LARGE SCALE GENOMIC DNA]</scope>
    <source>
        <strain evidence="2 3">So0011-07</strain>
    </source>
</reference>
<accession>A0A150QRM2</accession>
<gene>
    <name evidence="2" type="ORF">BE17_26380</name>
</gene>
<dbReference type="AlphaFoldDB" id="A0A150QRM2"/>
<feature type="domain" description="Peptidase M28" evidence="1">
    <location>
        <begin position="75"/>
        <end position="128"/>
    </location>
</feature>
<organism evidence="2 3">
    <name type="scientific">Sorangium cellulosum</name>
    <name type="common">Polyangium cellulosum</name>
    <dbReference type="NCBI Taxonomy" id="56"/>
    <lineage>
        <taxon>Bacteria</taxon>
        <taxon>Pseudomonadati</taxon>
        <taxon>Myxococcota</taxon>
        <taxon>Polyangia</taxon>
        <taxon>Polyangiales</taxon>
        <taxon>Polyangiaceae</taxon>
        <taxon>Sorangium</taxon>
    </lineage>
</organism>